<dbReference type="Gene3D" id="1.10.10.10">
    <property type="entry name" value="Winged helix-like DNA-binding domain superfamily/Winged helix DNA-binding domain"/>
    <property type="match status" value="1"/>
</dbReference>
<feature type="domain" description="HTH marR-type" evidence="4">
    <location>
        <begin position="8"/>
        <end position="142"/>
    </location>
</feature>
<dbReference type="PROSITE" id="PS50995">
    <property type="entry name" value="HTH_MARR_2"/>
    <property type="match status" value="1"/>
</dbReference>
<dbReference type="RefSeq" id="WP_281819192.1">
    <property type="nucleotide sequence ID" value="NZ_BRLB01000022.1"/>
</dbReference>
<name>A0A9W5YH73_9FIRM</name>
<keyword evidence="3" id="KW-0804">Transcription</keyword>
<evidence type="ECO:0000313" key="5">
    <source>
        <dbReference type="EMBL" id="GKX31869.1"/>
    </source>
</evidence>
<dbReference type="PROSITE" id="PS01117">
    <property type="entry name" value="HTH_MARR_1"/>
    <property type="match status" value="1"/>
</dbReference>
<dbReference type="SMART" id="SM00347">
    <property type="entry name" value="HTH_MARR"/>
    <property type="match status" value="1"/>
</dbReference>
<keyword evidence="2" id="KW-0238">DNA-binding</keyword>
<dbReference type="InterPro" id="IPR000835">
    <property type="entry name" value="HTH_MarR-typ"/>
</dbReference>
<evidence type="ECO:0000259" key="4">
    <source>
        <dbReference type="PROSITE" id="PS50995"/>
    </source>
</evidence>
<dbReference type="InterPro" id="IPR036390">
    <property type="entry name" value="WH_DNA-bd_sf"/>
</dbReference>
<dbReference type="InterPro" id="IPR023187">
    <property type="entry name" value="Tscrpt_reg_MarR-type_CS"/>
</dbReference>
<dbReference type="Proteomes" id="UP001144256">
    <property type="component" value="Unassembled WGS sequence"/>
</dbReference>
<dbReference type="EMBL" id="BRLB01000022">
    <property type="protein sequence ID" value="GKX31869.1"/>
    <property type="molecule type" value="Genomic_DNA"/>
</dbReference>
<evidence type="ECO:0000313" key="6">
    <source>
        <dbReference type="Proteomes" id="UP001144256"/>
    </source>
</evidence>
<reference evidence="5" key="1">
    <citation type="submission" date="2022-06" db="EMBL/GenBank/DDBJ databases">
        <title>Vallitalea longa sp. nov., an anaerobic bacterium isolated from marine sediment.</title>
        <authorList>
            <person name="Hirano S."/>
            <person name="Terahara T."/>
            <person name="Mori K."/>
            <person name="Hamada M."/>
            <person name="Matsumoto R."/>
            <person name="Kobayashi T."/>
        </authorList>
    </citation>
    <scope>NUCLEOTIDE SEQUENCE</scope>
    <source>
        <strain evidence="5">SH18-1</strain>
    </source>
</reference>
<accession>A0A9W5YH73</accession>
<dbReference type="AlphaFoldDB" id="A0A9W5YH73"/>
<evidence type="ECO:0000256" key="2">
    <source>
        <dbReference type="ARBA" id="ARBA00023125"/>
    </source>
</evidence>
<gene>
    <name evidence="5" type="ORF">SH1V18_43490</name>
</gene>
<evidence type="ECO:0000256" key="3">
    <source>
        <dbReference type="ARBA" id="ARBA00023163"/>
    </source>
</evidence>
<dbReference type="SUPFAM" id="SSF46785">
    <property type="entry name" value="Winged helix' DNA-binding domain"/>
    <property type="match status" value="1"/>
</dbReference>
<dbReference type="PANTHER" id="PTHR42756">
    <property type="entry name" value="TRANSCRIPTIONAL REGULATOR, MARR"/>
    <property type="match status" value="1"/>
</dbReference>
<comment type="caution">
    <text evidence="5">The sequence shown here is derived from an EMBL/GenBank/DDBJ whole genome shotgun (WGS) entry which is preliminary data.</text>
</comment>
<keyword evidence="6" id="KW-1185">Reference proteome</keyword>
<dbReference type="PANTHER" id="PTHR42756:SF1">
    <property type="entry name" value="TRANSCRIPTIONAL REPRESSOR OF EMRAB OPERON"/>
    <property type="match status" value="1"/>
</dbReference>
<sequence>MKNKNQLQNNIFSYIFKLSNTLQVYLDKTLVEDDLTSKQLFLMIVIDSFGTANPTFKEAADRAGNSYQNIKQIALKLEKKDYVKIIRDPKDRRAKRLILTDKARAYWKNRDLSDIEEMNILFKRFDQQELEQFFNYMERLFNGIIKLSTKMEG</sequence>
<proteinExistence type="predicted"/>
<dbReference type="InterPro" id="IPR036388">
    <property type="entry name" value="WH-like_DNA-bd_sf"/>
</dbReference>
<dbReference type="GO" id="GO:0003700">
    <property type="term" value="F:DNA-binding transcription factor activity"/>
    <property type="evidence" value="ECO:0007669"/>
    <property type="project" value="InterPro"/>
</dbReference>
<evidence type="ECO:0000256" key="1">
    <source>
        <dbReference type="ARBA" id="ARBA00023015"/>
    </source>
</evidence>
<organism evidence="5 6">
    <name type="scientific">Vallitalea longa</name>
    <dbReference type="NCBI Taxonomy" id="2936439"/>
    <lineage>
        <taxon>Bacteria</taxon>
        <taxon>Bacillati</taxon>
        <taxon>Bacillota</taxon>
        <taxon>Clostridia</taxon>
        <taxon>Lachnospirales</taxon>
        <taxon>Vallitaleaceae</taxon>
        <taxon>Vallitalea</taxon>
    </lineage>
</organism>
<dbReference type="GO" id="GO:0003677">
    <property type="term" value="F:DNA binding"/>
    <property type="evidence" value="ECO:0007669"/>
    <property type="project" value="UniProtKB-KW"/>
</dbReference>
<keyword evidence="1" id="KW-0805">Transcription regulation</keyword>
<protein>
    <submittedName>
        <fullName evidence="5">MarR family transcriptional regulator</fullName>
    </submittedName>
</protein>